<evidence type="ECO:0000313" key="2">
    <source>
        <dbReference type="Proteomes" id="UP000787472"/>
    </source>
</evidence>
<organism evidence="1 2">
    <name type="scientific">Pseudomaricurvus hydrocarbonicus</name>
    <dbReference type="NCBI Taxonomy" id="1470433"/>
    <lineage>
        <taxon>Bacteria</taxon>
        <taxon>Pseudomonadati</taxon>
        <taxon>Pseudomonadota</taxon>
        <taxon>Gammaproteobacteria</taxon>
        <taxon>Cellvibrionales</taxon>
        <taxon>Cellvibrionaceae</taxon>
        <taxon>Pseudomaricurvus</taxon>
    </lineage>
</organism>
<dbReference type="EMBL" id="JAAONZ010000024">
    <property type="protein sequence ID" value="NHO68083.1"/>
    <property type="molecule type" value="Genomic_DNA"/>
</dbReference>
<keyword evidence="2" id="KW-1185">Reference proteome</keyword>
<dbReference type="Proteomes" id="UP000787472">
    <property type="component" value="Unassembled WGS sequence"/>
</dbReference>
<dbReference type="AlphaFoldDB" id="A0A9E5MPH5"/>
<dbReference type="RefSeq" id="WP_167191747.1">
    <property type="nucleotide sequence ID" value="NZ_JAAONZ010000024.1"/>
</dbReference>
<protein>
    <submittedName>
        <fullName evidence="1">Uncharacterized protein</fullName>
    </submittedName>
</protein>
<proteinExistence type="predicted"/>
<comment type="caution">
    <text evidence="1">The sequence shown here is derived from an EMBL/GenBank/DDBJ whole genome shotgun (WGS) entry which is preliminary data.</text>
</comment>
<gene>
    <name evidence="1" type="ORF">G8770_21250</name>
</gene>
<accession>A0A9E5MPH5</accession>
<sequence length="73" mass="8185">MEPLSAVCVVVGWVLLVASWLLLLQMAFSEEYSWGLCALFLPPVAYGYGLFHWRTAKEPMLMALLGWLLVLLG</sequence>
<evidence type="ECO:0000313" key="1">
    <source>
        <dbReference type="EMBL" id="NHO68083.1"/>
    </source>
</evidence>
<name>A0A9E5MPH5_9GAMM</name>
<reference evidence="1" key="1">
    <citation type="submission" date="2020-03" db="EMBL/GenBank/DDBJ databases">
        <authorList>
            <person name="Guo F."/>
        </authorList>
    </citation>
    <scope>NUCLEOTIDE SEQUENCE</scope>
    <source>
        <strain evidence="1">JCM 30134</strain>
    </source>
</reference>